<dbReference type="EMBL" id="NRSJ01000010">
    <property type="protein sequence ID" value="MBK1704427.1"/>
    <property type="molecule type" value="Genomic_DNA"/>
</dbReference>
<dbReference type="RefSeq" id="WP_200345627.1">
    <property type="nucleotide sequence ID" value="NZ_NRSJ01000010.1"/>
</dbReference>
<keyword evidence="2" id="KW-1185">Reference proteome</keyword>
<evidence type="ECO:0000313" key="2">
    <source>
        <dbReference type="Proteomes" id="UP001296776"/>
    </source>
</evidence>
<name>A0AAJ0U418_9GAMM</name>
<proteinExistence type="predicted"/>
<gene>
    <name evidence="1" type="ORF">CKO40_07725</name>
</gene>
<organism evidence="1 2">
    <name type="scientific">Halochromatium glycolicum</name>
    <dbReference type="NCBI Taxonomy" id="85075"/>
    <lineage>
        <taxon>Bacteria</taxon>
        <taxon>Pseudomonadati</taxon>
        <taxon>Pseudomonadota</taxon>
        <taxon>Gammaproteobacteria</taxon>
        <taxon>Chromatiales</taxon>
        <taxon>Chromatiaceae</taxon>
        <taxon>Halochromatium</taxon>
    </lineage>
</organism>
<protein>
    <submittedName>
        <fullName evidence="1">Uncharacterized protein</fullName>
    </submittedName>
</protein>
<dbReference type="AlphaFoldDB" id="A0AAJ0U418"/>
<evidence type="ECO:0000313" key="1">
    <source>
        <dbReference type="EMBL" id="MBK1704427.1"/>
    </source>
</evidence>
<accession>A0AAJ0U418</accession>
<reference evidence="1" key="1">
    <citation type="submission" date="2017-08" db="EMBL/GenBank/DDBJ databases">
        <authorList>
            <person name="Imhoff J.F."/>
            <person name="Rahn T."/>
            <person name="Kuenzel S."/>
            <person name="Neulinger S.C."/>
        </authorList>
    </citation>
    <scope>NUCLEOTIDE SEQUENCE</scope>
    <source>
        <strain evidence="1">DSM 11080</strain>
    </source>
</reference>
<reference evidence="1" key="2">
    <citation type="journal article" date="2020" name="Microorganisms">
        <title>Osmotic Adaptation and Compatible Solute Biosynthesis of Phototrophic Bacteria as Revealed from Genome Analyses.</title>
        <authorList>
            <person name="Imhoff J.F."/>
            <person name="Rahn T."/>
            <person name="Kunzel S."/>
            <person name="Keller A."/>
            <person name="Neulinger S.C."/>
        </authorList>
    </citation>
    <scope>NUCLEOTIDE SEQUENCE</scope>
    <source>
        <strain evidence="1">DSM 11080</strain>
    </source>
</reference>
<comment type="caution">
    <text evidence="1">The sequence shown here is derived from an EMBL/GenBank/DDBJ whole genome shotgun (WGS) entry which is preliminary data.</text>
</comment>
<dbReference type="Proteomes" id="UP001296776">
    <property type="component" value="Unassembled WGS sequence"/>
</dbReference>
<sequence>MDYPPHRCSLGFANEPFEPGVHVCHIYSEDDERLSAILKFLLTGLQGGERSSCFSEHCDEQAVADELARHGLSYPE</sequence>